<keyword evidence="10" id="KW-1185">Reference proteome</keyword>
<dbReference type="SUPFAM" id="SSF117074">
    <property type="entry name" value="Hypothetical protein PA1324"/>
    <property type="match status" value="1"/>
</dbReference>
<keyword evidence="7" id="KW-1133">Transmembrane helix</keyword>
<feature type="transmembrane region" description="Helical" evidence="7">
    <location>
        <begin position="693"/>
        <end position="713"/>
    </location>
</feature>
<keyword evidence="3" id="KW-0964">Secreted</keyword>
<evidence type="ECO:0000256" key="2">
    <source>
        <dbReference type="ARBA" id="ARBA00022512"/>
    </source>
</evidence>
<feature type="compositionally biased region" description="Pro residues" evidence="6">
    <location>
        <begin position="669"/>
        <end position="678"/>
    </location>
</feature>
<evidence type="ECO:0000313" key="9">
    <source>
        <dbReference type="EMBL" id="ANC32015.1"/>
    </source>
</evidence>
<accession>A0A161I2Q6</accession>
<dbReference type="Proteomes" id="UP000076794">
    <property type="component" value="Chromosome"/>
</dbReference>
<gene>
    <name evidence="9" type="primary">sdrD</name>
    <name evidence="9" type="ORF">I598_2478</name>
</gene>
<dbReference type="STRING" id="1300344.I598_2478"/>
<dbReference type="GO" id="GO:0005975">
    <property type="term" value="P:carbohydrate metabolic process"/>
    <property type="evidence" value="ECO:0007669"/>
    <property type="project" value="UniProtKB-ARBA"/>
</dbReference>
<evidence type="ECO:0000256" key="5">
    <source>
        <dbReference type="ARBA" id="ARBA00023088"/>
    </source>
</evidence>
<evidence type="ECO:0000256" key="7">
    <source>
        <dbReference type="SAM" id="Phobius"/>
    </source>
</evidence>
<evidence type="ECO:0000259" key="8">
    <source>
        <dbReference type="PROSITE" id="PS50847"/>
    </source>
</evidence>
<comment type="similarity">
    <text evidence="1">Belongs to the serine-aspartate repeat-containing protein (SDr) family.</text>
</comment>
<reference evidence="9 10" key="1">
    <citation type="submission" date="2016-01" db="EMBL/GenBank/DDBJ databases">
        <title>Complete genome sequence of a soil Actinobacterium, Isoptericola dokdonensis DS-3.</title>
        <authorList>
            <person name="Kwon S.-K."/>
            <person name="Kim J.F."/>
        </authorList>
    </citation>
    <scope>NUCLEOTIDE SEQUENCE [LARGE SCALE GENOMIC DNA]</scope>
    <source>
        <strain evidence="9 10">DS-3</strain>
    </source>
</reference>
<keyword evidence="5" id="KW-0572">Peptidoglycan-anchor</keyword>
<dbReference type="NCBIfam" id="TIGR01167">
    <property type="entry name" value="LPXTG_anchor"/>
    <property type="match status" value="1"/>
</dbReference>
<dbReference type="EMBL" id="CP014209">
    <property type="protein sequence ID" value="ANC32015.1"/>
    <property type="molecule type" value="Genomic_DNA"/>
</dbReference>
<dbReference type="KEGG" id="ido:I598_2478"/>
<evidence type="ECO:0000256" key="1">
    <source>
        <dbReference type="ARBA" id="ARBA00007257"/>
    </source>
</evidence>
<evidence type="ECO:0000256" key="6">
    <source>
        <dbReference type="SAM" id="MobiDB-lite"/>
    </source>
</evidence>
<dbReference type="InterPro" id="IPR013783">
    <property type="entry name" value="Ig-like_fold"/>
</dbReference>
<evidence type="ECO:0000256" key="4">
    <source>
        <dbReference type="ARBA" id="ARBA00022729"/>
    </source>
</evidence>
<keyword evidence="2" id="KW-0134">Cell wall</keyword>
<dbReference type="InterPro" id="IPR019931">
    <property type="entry name" value="LPXTG_anchor"/>
</dbReference>
<dbReference type="Gene3D" id="2.60.40.10">
    <property type="entry name" value="Immunoglobulins"/>
    <property type="match status" value="2"/>
</dbReference>
<evidence type="ECO:0000256" key="3">
    <source>
        <dbReference type="ARBA" id="ARBA00022525"/>
    </source>
</evidence>
<feature type="region of interest" description="Disordered" evidence="6">
    <location>
        <begin position="614"/>
        <end position="687"/>
    </location>
</feature>
<organism evidence="9 10">
    <name type="scientific">Isoptericola dokdonensis DS-3</name>
    <dbReference type="NCBI Taxonomy" id="1300344"/>
    <lineage>
        <taxon>Bacteria</taxon>
        <taxon>Bacillati</taxon>
        <taxon>Actinomycetota</taxon>
        <taxon>Actinomycetes</taxon>
        <taxon>Micrococcales</taxon>
        <taxon>Promicromonosporaceae</taxon>
        <taxon>Isoptericola</taxon>
    </lineage>
</organism>
<dbReference type="InterPro" id="IPR008969">
    <property type="entry name" value="CarboxyPept-like_regulatory"/>
</dbReference>
<dbReference type="PANTHER" id="PTHR36108">
    <property type="entry name" value="COLOSSIN-B-RELATED"/>
    <property type="match status" value="1"/>
</dbReference>
<dbReference type="SUPFAM" id="SSF49464">
    <property type="entry name" value="Carboxypeptidase regulatory domain-like"/>
    <property type="match status" value="1"/>
</dbReference>
<name>A0A161I2Q6_9MICO</name>
<dbReference type="PATRIC" id="fig|1300344.3.peg.2487"/>
<proteinExistence type="inferred from homology"/>
<feature type="region of interest" description="Disordered" evidence="6">
    <location>
        <begin position="71"/>
        <end position="105"/>
    </location>
</feature>
<keyword evidence="7" id="KW-0812">Transmembrane</keyword>
<feature type="domain" description="Gram-positive cocci surface proteins LPxTG" evidence="8">
    <location>
        <begin position="686"/>
        <end position="720"/>
    </location>
</feature>
<keyword evidence="4" id="KW-0732">Signal</keyword>
<dbReference type="Pfam" id="PF13620">
    <property type="entry name" value="CarboxypepD_reg"/>
    <property type="match status" value="3"/>
</dbReference>
<feature type="compositionally biased region" description="Pro residues" evidence="6">
    <location>
        <begin position="635"/>
        <end position="650"/>
    </location>
</feature>
<dbReference type="PANTHER" id="PTHR36108:SF13">
    <property type="entry name" value="COLOSSIN-B-RELATED"/>
    <property type="match status" value="1"/>
</dbReference>
<evidence type="ECO:0000313" key="10">
    <source>
        <dbReference type="Proteomes" id="UP000076794"/>
    </source>
</evidence>
<dbReference type="PROSITE" id="PS50847">
    <property type="entry name" value="GRAM_POS_ANCHORING"/>
    <property type="match status" value="1"/>
</dbReference>
<dbReference type="SUPFAM" id="SSF49478">
    <property type="entry name" value="Cna protein B-type domain"/>
    <property type="match status" value="1"/>
</dbReference>
<dbReference type="AlphaFoldDB" id="A0A161I2Q6"/>
<dbReference type="Gene3D" id="2.60.40.1120">
    <property type="entry name" value="Carboxypeptidase-like, regulatory domain"/>
    <property type="match status" value="2"/>
</dbReference>
<sequence>MHAATRPRRHRTGGVAAVGVVLLALLATLLPGSTAGAVTTAGWATWEPLGGSAGQWTTRMQLPAGGFPGATVTSDSRGGQVGVQSGTSAWLGSSTPPGTVFGSSQGEPYLNLRPRADSPSAPSTTTYTFDRPTPAGGWAFVLGDIDADRAVVIARGTDGGLLTGAELGWQGGFNYCVGTGTPSCPGVETDVATWDPVTGELIGNAAGVDTSGAAGWFRPSVPITSLTVFFFQRSGFPVYQTWFASLARDITGTVDLVEQDGTAAGVVPGATLTLLGPDGTALATTTSGADGSYTFAGFTAAPGYAVELTTLPTGGDFPAGLVPFGDRTATGVDLTTTDATDVDLAAREIVPVPVSGTVTTPDGEPVPGATVVLTGTDGVERSATTNSLGEYVVDDVPVGEHTFTVLPPDGYTVVSVPDPIDVPAGTEEPIGGQDAVVRAPATVAGSVLAGDAPVPGAVVELVDTGGAVVATVPTAADGTYTFDAVAAGEWTVRIEVPFGYTADGPVEQAVEIGADDVTGVDFALARPGAIGGAVLDDTGAPVAGASVTVSGPDGDVTVVTDDAGTYLVDGLPPGEHIATLTVPAGYTTPDADRAVTLTAAGENVLDQDFTLTADVAEPSPEPSPSAEPSSSPAPSSSPEPSPSTGPPGSPEPTVDATADPTAVPAGGSPGPPGAPGAPGPGGMPELATTGSDVAVVLAVAGLLLLTGAGLLLGRRRVAQR</sequence>
<protein>
    <submittedName>
        <fullName evidence="9">Serine-aspartate repeat-containing protein D</fullName>
    </submittedName>
</protein>
<keyword evidence="7" id="KW-0472">Membrane</keyword>